<gene>
    <name evidence="12" type="ORF">M409DRAFT_67344</name>
</gene>
<dbReference type="PANTHER" id="PTHR11003:SF342">
    <property type="entry name" value="OUTWARD-RECTIFIER POTASSIUM CHANNEL TOK1"/>
    <property type="match status" value="1"/>
</dbReference>
<dbReference type="SUPFAM" id="SSF81324">
    <property type="entry name" value="Voltage-gated potassium channels"/>
    <property type="match status" value="2"/>
</dbReference>
<keyword evidence="3 8" id="KW-0812">Transmembrane</keyword>
<feature type="domain" description="Potassium channel" evidence="11">
    <location>
        <begin position="242"/>
        <end position="322"/>
    </location>
</feature>
<dbReference type="OrthoDB" id="297496at2759"/>
<evidence type="ECO:0000256" key="4">
    <source>
        <dbReference type="ARBA" id="ARBA00022989"/>
    </source>
</evidence>
<dbReference type="GO" id="GO:0022841">
    <property type="term" value="F:potassium ion leak channel activity"/>
    <property type="evidence" value="ECO:0007669"/>
    <property type="project" value="TreeGrafter"/>
</dbReference>
<keyword evidence="4 10" id="KW-1133">Transmembrane helix</keyword>
<keyword evidence="13" id="KW-1185">Reference proteome</keyword>
<reference evidence="12" key="1">
    <citation type="journal article" date="2020" name="Stud. Mycol.">
        <title>101 Dothideomycetes genomes: a test case for predicting lifestyles and emergence of pathogens.</title>
        <authorList>
            <person name="Haridas S."/>
            <person name="Albert R."/>
            <person name="Binder M."/>
            <person name="Bloem J."/>
            <person name="Labutti K."/>
            <person name="Salamov A."/>
            <person name="Andreopoulos B."/>
            <person name="Baker S."/>
            <person name="Barry K."/>
            <person name="Bills G."/>
            <person name="Bluhm B."/>
            <person name="Cannon C."/>
            <person name="Castanera R."/>
            <person name="Culley D."/>
            <person name="Daum C."/>
            <person name="Ezra D."/>
            <person name="Gonzalez J."/>
            <person name="Henrissat B."/>
            <person name="Kuo A."/>
            <person name="Liang C."/>
            <person name="Lipzen A."/>
            <person name="Lutzoni F."/>
            <person name="Magnuson J."/>
            <person name="Mondo S."/>
            <person name="Nolan M."/>
            <person name="Ohm R."/>
            <person name="Pangilinan J."/>
            <person name="Park H.-J."/>
            <person name="Ramirez L."/>
            <person name="Alfaro M."/>
            <person name="Sun H."/>
            <person name="Tritt A."/>
            <person name="Yoshinaga Y."/>
            <person name="Zwiers L.-H."/>
            <person name="Turgeon B."/>
            <person name="Goodwin S."/>
            <person name="Spatafora J."/>
            <person name="Crous P."/>
            <person name="Grigoriev I."/>
        </authorList>
    </citation>
    <scope>NUCLEOTIDE SEQUENCE</scope>
    <source>
        <strain evidence="12">ATCC 36951</strain>
    </source>
</reference>
<dbReference type="Pfam" id="PF07885">
    <property type="entry name" value="Ion_trans_2"/>
    <property type="match status" value="2"/>
</dbReference>
<evidence type="ECO:0000259" key="11">
    <source>
        <dbReference type="Pfam" id="PF07885"/>
    </source>
</evidence>
<feature type="transmembrane region" description="Helical" evidence="10">
    <location>
        <begin position="123"/>
        <end position="143"/>
    </location>
</feature>
<evidence type="ECO:0000256" key="10">
    <source>
        <dbReference type="SAM" id="Phobius"/>
    </source>
</evidence>
<protein>
    <recommendedName>
        <fullName evidence="11">Potassium channel domain-containing protein</fullName>
    </recommendedName>
</protein>
<comment type="subcellular location">
    <subcellularLocation>
        <location evidence="1">Membrane</location>
        <topology evidence="1">Multi-pass membrane protein</topology>
    </subcellularLocation>
</comment>
<feature type="transmembrane region" description="Helical" evidence="10">
    <location>
        <begin position="512"/>
        <end position="531"/>
    </location>
</feature>
<proteinExistence type="inferred from homology"/>
<feature type="domain" description="Potassium channel" evidence="11">
    <location>
        <begin position="462"/>
        <end position="535"/>
    </location>
</feature>
<dbReference type="PANTHER" id="PTHR11003">
    <property type="entry name" value="POTASSIUM CHANNEL, SUBFAMILY K"/>
    <property type="match status" value="1"/>
</dbReference>
<dbReference type="RefSeq" id="XP_033665919.1">
    <property type="nucleotide sequence ID" value="XM_033817354.1"/>
</dbReference>
<evidence type="ECO:0000256" key="6">
    <source>
        <dbReference type="ARBA" id="ARBA00023136"/>
    </source>
</evidence>
<evidence type="ECO:0000313" key="12">
    <source>
        <dbReference type="EMBL" id="KAF2165030.1"/>
    </source>
</evidence>
<evidence type="ECO:0000256" key="2">
    <source>
        <dbReference type="ARBA" id="ARBA00022448"/>
    </source>
</evidence>
<dbReference type="GO" id="GO:0005886">
    <property type="term" value="C:plasma membrane"/>
    <property type="evidence" value="ECO:0007669"/>
    <property type="project" value="TreeGrafter"/>
</dbReference>
<dbReference type="PRINTS" id="PR01333">
    <property type="entry name" value="2POREKCHANEL"/>
</dbReference>
<feature type="transmembrane region" description="Helical" evidence="10">
    <location>
        <begin position="483"/>
        <end position="500"/>
    </location>
</feature>
<feature type="compositionally biased region" description="Basic and acidic residues" evidence="9">
    <location>
        <begin position="730"/>
        <end position="739"/>
    </location>
</feature>
<keyword evidence="7 8" id="KW-0407">Ion channel</keyword>
<feature type="transmembrane region" description="Helical" evidence="10">
    <location>
        <begin position="447"/>
        <end position="471"/>
    </location>
</feature>
<dbReference type="InterPro" id="IPR003280">
    <property type="entry name" value="2pore_dom_K_chnl"/>
</dbReference>
<feature type="transmembrane region" description="Helical" evidence="10">
    <location>
        <begin position="194"/>
        <end position="216"/>
    </location>
</feature>
<evidence type="ECO:0000256" key="1">
    <source>
        <dbReference type="ARBA" id="ARBA00004141"/>
    </source>
</evidence>
<feature type="region of interest" description="Disordered" evidence="9">
    <location>
        <begin position="364"/>
        <end position="389"/>
    </location>
</feature>
<feature type="region of interest" description="Disordered" evidence="9">
    <location>
        <begin position="712"/>
        <end position="758"/>
    </location>
</feature>
<sequence length="758" mass="85733">MDTGIATAGLWESISIIRTPSLNDAGHLDVSLQRGGNLPWLFNADWNDEDEQDWWFASTAIPLLAATIGPLANVLSIAALVTSWRMCLVTDIPHQDARQCLWNGDKNSLGQQLDGQDFADPRWCYWMNVASLVVGFVGNFFLLCNFTNRIRYIIALPVTIFCWYVATGILIGITVAMQMWEAPIRPQQTYTQGYWYAVIAACMYMICAMLLMVNMLGYFLGHYPQHFTLTESQRTLILQTMLFFVWLAGGAGVFSTVEMKFGNGDFKWSYANALYFCDVTILTVGFGDLYPTSNTGRGLVMPYSVGGIIMLGLVVASISKFAAELGAEKVIKRHVEKARVRTTERTITTSGEFDRREEFLNGQRPTISAPFDPRDESKPKTIGFSGDTDPKHTTVKRNVTFGQLSRVGSMIIHPQRRASRKPKLLLLREEKDRFDAMRRIQRNTSRFKNWSSLFLSVSAFGLLWCIGAVVFWQCEKNTQDMTYFEALYFCYVSLLTIGYGDLSPKSNAGRPFFLAWSLIAVPTITILISSMGDTIINRFKNWTSGVADFTVLPQKGIWRTFLNRHPLLLRWLTERKQRRDERKRLEEGFQTGPAPEEDEPPTIDDLAKEEPTDRELARKLAKMIRKTANDVKEGTKHRYSYEEWVEITQLIRFTAKKEGETLDEDEEAEGMVEWDWIGEDSPMMADKSEAAFVLDRLCESLSRYVRRMSNLVPDTEVEEHASADASVDDVGPKDEKGAADESLAVSGGIQAVVDKNEG</sequence>
<accession>A0A6A6CFL3</accession>
<dbReference type="AlphaFoldDB" id="A0A6A6CFL3"/>
<dbReference type="FunFam" id="1.10.287.70:FF:000182">
    <property type="entry name" value="Outward-rectifier potassium channel TOK1"/>
    <property type="match status" value="1"/>
</dbReference>
<feature type="transmembrane region" description="Helical" evidence="10">
    <location>
        <begin position="54"/>
        <end position="81"/>
    </location>
</feature>
<dbReference type="Proteomes" id="UP000799537">
    <property type="component" value="Unassembled WGS sequence"/>
</dbReference>
<feature type="transmembrane region" description="Helical" evidence="10">
    <location>
        <begin position="236"/>
        <end position="257"/>
    </location>
</feature>
<evidence type="ECO:0000313" key="13">
    <source>
        <dbReference type="Proteomes" id="UP000799537"/>
    </source>
</evidence>
<dbReference type="GeneID" id="54570626"/>
<feature type="transmembrane region" description="Helical" evidence="10">
    <location>
        <begin position="149"/>
        <end position="173"/>
    </location>
</feature>
<dbReference type="GO" id="GO:0015271">
    <property type="term" value="F:outward rectifier potassium channel activity"/>
    <property type="evidence" value="ECO:0007669"/>
    <property type="project" value="TreeGrafter"/>
</dbReference>
<keyword evidence="6 10" id="KW-0472">Membrane</keyword>
<evidence type="ECO:0000256" key="8">
    <source>
        <dbReference type="RuleBase" id="RU003857"/>
    </source>
</evidence>
<name>A0A6A6CFL3_ZASCE</name>
<dbReference type="InterPro" id="IPR013099">
    <property type="entry name" value="K_chnl_dom"/>
</dbReference>
<dbReference type="EMBL" id="ML993601">
    <property type="protein sequence ID" value="KAF2165030.1"/>
    <property type="molecule type" value="Genomic_DNA"/>
</dbReference>
<evidence type="ECO:0000256" key="5">
    <source>
        <dbReference type="ARBA" id="ARBA00023065"/>
    </source>
</evidence>
<feature type="transmembrane region" description="Helical" evidence="10">
    <location>
        <begin position="299"/>
        <end position="323"/>
    </location>
</feature>
<feature type="region of interest" description="Disordered" evidence="9">
    <location>
        <begin position="582"/>
        <end position="611"/>
    </location>
</feature>
<dbReference type="Gene3D" id="1.10.287.70">
    <property type="match status" value="2"/>
</dbReference>
<evidence type="ECO:0000256" key="7">
    <source>
        <dbReference type="ARBA" id="ARBA00023303"/>
    </source>
</evidence>
<feature type="transmembrane region" description="Helical" evidence="10">
    <location>
        <begin position="269"/>
        <end position="287"/>
    </location>
</feature>
<evidence type="ECO:0000256" key="3">
    <source>
        <dbReference type="ARBA" id="ARBA00022692"/>
    </source>
</evidence>
<organism evidence="12 13">
    <name type="scientific">Zasmidium cellare ATCC 36951</name>
    <dbReference type="NCBI Taxonomy" id="1080233"/>
    <lineage>
        <taxon>Eukaryota</taxon>
        <taxon>Fungi</taxon>
        <taxon>Dikarya</taxon>
        <taxon>Ascomycota</taxon>
        <taxon>Pezizomycotina</taxon>
        <taxon>Dothideomycetes</taxon>
        <taxon>Dothideomycetidae</taxon>
        <taxon>Mycosphaerellales</taxon>
        <taxon>Mycosphaerellaceae</taxon>
        <taxon>Zasmidium</taxon>
    </lineage>
</organism>
<dbReference type="GO" id="GO:0030322">
    <property type="term" value="P:stabilization of membrane potential"/>
    <property type="evidence" value="ECO:0007669"/>
    <property type="project" value="TreeGrafter"/>
</dbReference>
<keyword evidence="2 8" id="KW-0813">Transport</keyword>
<keyword evidence="5 8" id="KW-0406">Ion transport</keyword>
<evidence type="ECO:0000256" key="9">
    <source>
        <dbReference type="SAM" id="MobiDB-lite"/>
    </source>
</evidence>
<comment type="similarity">
    <text evidence="8">Belongs to the two pore domain potassium channel (TC 1.A.1.8) family.</text>
</comment>